<keyword evidence="3" id="KW-0677">Repeat</keyword>
<dbReference type="SUPFAM" id="SSF50969">
    <property type="entry name" value="YVTN repeat-like/Quinoprotein amine dehydrogenase"/>
    <property type="match status" value="1"/>
</dbReference>
<dbReference type="FunFam" id="2.130.10.10:FF:000157">
    <property type="entry name" value="WD repeat domain 3"/>
    <property type="match status" value="1"/>
</dbReference>
<keyword evidence="2 6" id="KW-0853">WD repeat</keyword>
<evidence type="ECO:0000259" key="8">
    <source>
        <dbReference type="Pfam" id="PF04003"/>
    </source>
</evidence>
<dbReference type="SMART" id="SM00320">
    <property type="entry name" value="WD40"/>
    <property type="match status" value="11"/>
</dbReference>
<dbReference type="InterPro" id="IPR007148">
    <property type="entry name" value="SSU_processome_Utp12"/>
</dbReference>
<dbReference type="FunFam" id="2.130.10.10:FF:000178">
    <property type="entry name" value="WD repeat domain 3"/>
    <property type="match status" value="1"/>
</dbReference>
<feature type="compositionally biased region" description="Basic and acidic residues" evidence="7">
    <location>
        <begin position="307"/>
        <end position="323"/>
    </location>
</feature>
<dbReference type="OMA" id="MNIPLTC"/>
<keyword evidence="4" id="KW-0539">Nucleus</keyword>
<dbReference type="InterPro" id="IPR020472">
    <property type="entry name" value="WD40_PAC1"/>
</dbReference>
<feature type="repeat" description="WD" evidence="6">
    <location>
        <begin position="55"/>
        <end position="96"/>
    </location>
</feature>
<dbReference type="InterPro" id="IPR015943">
    <property type="entry name" value="WD40/YVTN_repeat-like_dom_sf"/>
</dbReference>
<evidence type="ECO:0000256" key="4">
    <source>
        <dbReference type="ARBA" id="ARBA00023242"/>
    </source>
</evidence>
<feature type="domain" description="Small-subunit processome Utp12" evidence="8">
    <location>
        <begin position="809"/>
        <end position="912"/>
    </location>
</feature>
<dbReference type="Pfam" id="PF25172">
    <property type="entry name" value="Beta-prop_WDR3_2nd"/>
    <property type="match status" value="1"/>
</dbReference>
<feature type="repeat" description="WD" evidence="6">
    <location>
        <begin position="657"/>
        <end position="689"/>
    </location>
</feature>
<feature type="repeat" description="WD" evidence="6">
    <location>
        <begin position="407"/>
        <end position="447"/>
    </location>
</feature>
<dbReference type="SUPFAM" id="SSF50998">
    <property type="entry name" value="Quinoprotein alcohol dehydrogenase-like"/>
    <property type="match status" value="1"/>
</dbReference>
<evidence type="ECO:0000256" key="7">
    <source>
        <dbReference type="SAM" id="MobiDB-lite"/>
    </source>
</evidence>
<feature type="region of interest" description="Disordered" evidence="7">
    <location>
        <begin position="727"/>
        <end position="755"/>
    </location>
</feature>
<sequence>MVQSYLRHGPTEAFGLVCSSSSNSAYDGKLAYVPALEDILVWDVKKGQMLAMWHETGHRAEVTCILRSPQKDTFAVGYADGSIRLWSASSSSVTATFNGHKKAVTALAFDETGTRLASGSQDTDLILWDVVAESGLYRLRGHRDQITAIRFVRPSSSAAPSTSTGAALGFLLTSSKDSFMKLWDLATQHCIQTIVAHRSEVWTMDVDEEQQLIFTGSSEGELKAWRIDHEALAQGLRETENGEVAKLIHPVATLPFSSAHRVSQITFHPFKPYLAVQSHDRSVEIFRIRSEEEIKKKQARRKKRAKEKKEQAKGKGKDKHENADEPMEVDQEDKEVQLVDLFTPYVVVRASGKVRSFDFEDEAANAKGNAQLFVALANNALEVYNIPPPTKSKDGSPEPTRVYSVDLPGHRTDVRTLCLSSDDMLLASASHGSLKIWNMKTTIVVGTKSGELLVYDLASSTLIETIKAHEDTVWSIHVRADDQALVTGGADKDIKFWEFEQKPANSENPHSARLLTLVHVRTLKMTDGVLSVRYSPNGKLLAVALLDSTVKVFYQDTLKFFLSLYGHKLPVLSMDISADSKLIITCSADKNVKIWGLDFGDCHRSIFAHEESIMQIAFEKNDIREGDAKPSHYFWTVGKDKMVKYWDGDKFENIQKLEGHHGEVWALAVSNQGKFVVTGSHDKSIRVWEKLDEPASILYYWPKERERELENLYEAGIADALNRTDAPIGSGADGGDPTATTAGAETTGVSKQTTETLMSGEKIMEALELADNEIDAFREYEEAKAKGGLSEQVAPPPRNPVLAAYDVEPERYVLQVVERVPGTALYDALLVLPFGKVVSLMRYLNIWAQNEWNIILTSRIIFFLLKTHHHQIVSNRIMRTTLIPLRRHLREGLRKQKDTIGYNLAALRYIKRQNDAQRTAEFYEEEGMDEEKIRARIAEGKKRKRVSIKA</sequence>
<evidence type="ECO:0000313" key="9">
    <source>
        <dbReference type="EMBL" id="OBZ76824.1"/>
    </source>
</evidence>
<accession>A0A1C7MPE9</accession>
<dbReference type="AlphaFoldDB" id="A0A1C7MPE9"/>
<organism evidence="9 10">
    <name type="scientific">Grifola frondosa</name>
    <name type="common">Maitake</name>
    <name type="synonym">Polyporus frondosus</name>
    <dbReference type="NCBI Taxonomy" id="5627"/>
    <lineage>
        <taxon>Eukaryota</taxon>
        <taxon>Fungi</taxon>
        <taxon>Dikarya</taxon>
        <taxon>Basidiomycota</taxon>
        <taxon>Agaricomycotina</taxon>
        <taxon>Agaricomycetes</taxon>
        <taxon>Polyporales</taxon>
        <taxon>Grifolaceae</taxon>
        <taxon>Grifola</taxon>
    </lineage>
</organism>
<proteinExistence type="inferred from homology"/>
<dbReference type="InterPro" id="IPR001680">
    <property type="entry name" value="WD40_rpt"/>
</dbReference>
<dbReference type="PANTHER" id="PTHR19853">
    <property type="entry name" value="WD REPEAT CONTAINING PROTEIN 3 WDR3"/>
    <property type="match status" value="1"/>
</dbReference>
<dbReference type="EMBL" id="LUGG01000003">
    <property type="protein sequence ID" value="OBZ76824.1"/>
    <property type="molecule type" value="Genomic_DNA"/>
</dbReference>
<dbReference type="Gene3D" id="2.130.10.10">
    <property type="entry name" value="YVTN repeat-like/Quinoprotein amine dehydrogenase"/>
    <property type="match status" value="4"/>
</dbReference>
<dbReference type="CDD" id="cd00200">
    <property type="entry name" value="WD40"/>
    <property type="match status" value="2"/>
</dbReference>
<dbReference type="PRINTS" id="PR00320">
    <property type="entry name" value="GPROTEINBRPT"/>
</dbReference>
<dbReference type="GO" id="GO:0030515">
    <property type="term" value="F:snoRNA binding"/>
    <property type="evidence" value="ECO:0007669"/>
    <property type="project" value="TreeGrafter"/>
</dbReference>
<dbReference type="PANTHER" id="PTHR19853:SF0">
    <property type="entry name" value="WD REPEAT-CONTAINING PROTEIN 3"/>
    <property type="match status" value="1"/>
</dbReference>
<comment type="subcellular location">
    <subcellularLocation>
        <location evidence="1">Nucleus</location>
        <location evidence="1">Nucleolus</location>
    </subcellularLocation>
</comment>
<evidence type="ECO:0000313" key="10">
    <source>
        <dbReference type="Proteomes" id="UP000092993"/>
    </source>
</evidence>
<evidence type="ECO:0000256" key="1">
    <source>
        <dbReference type="ARBA" id="ARBA00004604"/>
    </source>
</evidence>
<feature type="repeat" description="WD" evidence="6">
    <location>
        <begin position="564"/>
        <end position="605"/>
    </location>
</feature>
<dbReference type="InterPro" id="IPR011047">
    <property type="entry name" value="Quinoprotein_ADH-like_sf"/>
</dbReference>
<dbReference type="GO" id="GO:0030490">
    <property type="term" value="P:maturation of SSU-rRNA"/>
    <property type="evidence" value="ECO:0007669"/>
    <property type="project" value="TreeGrafter"/>
</dbReference>
<dbReference type="GO" id="GO:0034388">
    <property type="term" value="C:Pwp2p-containing subcomplex of 90S preribosome"/>
    <property type="evidence" value="ECO:0007669"/>
    <property type="project" value="TreeGrafter"/>
</dbReference>
<feature type="repeat" description="WD" evidence="6">
    <location>
        <begin position="194"/>
        <end position="228"/>
    </location>
</feature>
<dbReference type="InterPro" id="IPR019775">
    <property type="entry name" value="WD40_repeat_CS"/>
</dbReference>
<feature type="region of interest" description="Disordered" evidence="7">
    <location>
        <begin position="297"/>
        <end position="331"/>
    </location>
</feature>
<dbReference type="Pfam" id="PF00400">
    <property type="entry name" value="WD40"/>
    <property type="match status" value="1"/>
</dbReference>
<gene>
    <name evidence="9" type="primary">SPBC3D6.12</name>
    <name evidence="9" type="ORF">A0H81_04001</name>
</gene>
<dbReference type="Pfam" id="PF04003">
    <property type="entry name" value="Utp12"/>
    <property type="match status" value="1"/>
</dbReference>
<dbReference type="Pfam" id="PF25173">
    <property type="entry name" value="Beta-prop_WDR3_1st"/>
    <property type="match status" value="1"/>
</dbReference>
<evidence type="ECO:0000256" key="5">
    <source>
        <dbReference type="ARBA" id="ARBA00038229"/>
    </source>
</evidence>
<name>A0A1C7MPE9_GRIFR</name>
<dbReference type="PROSITE" id="PS00678">
    <property type="entry name" value="WD_REPEATS_1"/>
    <property type="match status" value="2"/>
</dbReference>
<feature type="compositionally biased region" description="Low complexity" evidence="7">
    <location>
        <begin position="735"/>
        <end position="748"/>
    </location>
</feature>
<dbReference type="Proteomes" id="UP000092993">
    <property type="component" value="Unassembled WGS sequence"/>
</dbReference>
<dbReference type="InterPro" id="IPR051570">
    <property type="entry name" value="TBC1_cilium_biogenesis"/>
</dbReference>
<evidence type="ECO:0000256" key="3">
    <source>
        <dbReference type="ARBA" id="ARBA00022737"/>
    </source>
</evidence>
<dbReference type="PROSITE" id="PS50082">
    <property type="entry name" value="WD_REPEATS_2"/>
    <property type="match status" value="8"/>
</dbReference>
<evidence type="ECO:0000256" key="6">
    <source>
        <dbReference type="PROSITE-ProRule" id="PRU00221"/>
    </source>
</evidence>
<dbReference type="PROSITE" id="PS50294">
    <property type="entry name" value="WD_REPEATS_REGION"/>
    <property type="match status" value="6"/>
</dbReference>
<feature type="compositionally biased region" description="Basic residues" evidence="7">
    <location>
        <begin position="297"/>
        <end position="306"/>
    </location>
</feature>
<comment type="caution">
    <text evidence="9">The sequence shown here is derived from an EMBL/GenBank/DDBJ whole genome shotgun (WGS) entry which is preliminary data.</text>
</comment>
<reference evidence="9 10" key="1">
    <citation type="submission" date="2016-03" db="EMBL/GenBank/DDBJ databases">
        <title>Whole genome sequencing of Grifola frondosa 9006-11.</title>
        <authorList>
            <person name="Min B."/>
            <person name="Park H."/>
            <person name="Kim J.-G."/>
            <person name="Cho H."/>
            <person name="Oh Y.-L."/>
            <person name="Kong W.-S."/>
            <person name="Choi I.-G."/>
        </authorList>
    </citation>
    <scope>NUCLEOTIDE SEQUENCE [LARGE SCALE GENOMIC DNA]</scope>
    <source>
        <strain evidence="9 10">9006-11</strain>
    </source>
</reference>
<feature type="repeat" description="WD" evidence="6">
    <location>
        <begin position="170"/>
        <end position="193"/>
    </location>
</feature>
<dbReference type="OrthoDB" id="407922at2759"/>
<keyword evidence="10" id="KW-1185">Reference proteome</keyword>
<comment type="similarity">
    <text evidence="5">Belongs to the WD repeat WDR3/UTP12 family.</text>
</comment>
<feature type="repeat" description="WD" evidence="6">
    <location>
        <begin position="466"/>
        <end position="507"/>
    </location>
</feature>
<dbReference type="InterPro" id="IPR011044">
    <property type="entry name" value="Quino_amine_DH_bsu"/>
</dbReference>
<protein>
    <submittedName>
        <fullName evidence="9">Putative WD repeat-containing protein C3D6.12</fullName>
    </submittedName>
</protein>
<feature type="repeat" description="WD" evidence="6">
    <location>
        <begin position="97"/>
        <end position="138"/>
    </location>
</feature>
<dbReference type="GO" id="GO:0032040">
    <property type="term" value="C:small-subunit processome"/>
    <property type="evidence" value="ECO:0007669"/>
    <property type="project" value="TreeGrafter"/>
</dbReference>
<dbReference type="STRING" id="5627.A0A1C7MPE9"/>
<evidence type="ECO:0000256" key="2">
    <source>
        <dbReference type="ARBA" id="ARBA00022574"/>
    </source>
</evidence>